<sequence>MAVTHLRTAGVVGVAALIVAACGGGVTGTPVAELWDPCSLPTDVLLDAGADPEPLNATTQRQGENEWKFCTFKLERAMLTVFATTTPFDDVAADARATERQPTSIAGEPAIQFLLPEIYRTPSCFVSAGRPYGTVQYVVSENLMDKTPVSEVCARTREIAGAFLGYSRW</sequence>
<accession>A0ABS7P2F4</accession>
<evidence type="ECO:0000313" key="2">
    <source>
        <dbReference type="Proteomes" id="UP000825228"/>
    </source>
</evidence>
<keyword evidence="2" id="KW-1185">Reference proteome</keyword>
<dbReference type="Proteomes" id="UP000825228">
    <property type="component" value="Unassembled WGS sequence"/>
</dbReference>
<dbReference type="RefSeq" id="WP_222683895.1">
    <property type="nucleotide sequence ID" value="NZ_JABUBT010000015.1"/>
</dbReference>
<evidence type="ECO:0000313" key="1">
    <source>
        <dbReference type="EMBL" id="MBY6366584.1"/>
    </source>
</evidence>
<dbReference type="Pfam" id="PF12079">
    <property type="entry name" value="DUF3558"/>
    <property type="match status" value="1"/>
</dbReference>
<proteinExistence type="predicted"/>
<dbReference type="PROSITE" id="PS51257">
    <property type="entry name" value="PROKAR_LIPOPROTEIN"/>
    <property type="match status" value="1"/>
</dbReference>
<protein>
    <submittedName>
        <fullName evidence="1">DUF3558 family protein</fullName>
    </submittedName>
</protein>
<dbReference type="EMBL" id="JABUBU010000003">
    <property type="protein sequence ID" value="MBY6366584.1"/>
    <property type="molecule type" value="Genomic_DNA"/>
</dbReference>
<gene>
    <name evidence="1" type="ORF">HQ603_07450</name>
</gene>
<comment type="caution">
    <text evidence="1">The sequence shown here is derived from an EMBL/GenBank/DDBJ whole genome shotgun (WGS) entry which is preliminary data.</text>
</comment>
<name>A0ABS7P2F4_9NOCA</name>
<dbReference type="InterPro" id="IPR024520">
    <property type="entry name" value="DUF3558"/>
</dbReference>
<organism evidence="1 2">
    <name type="scientific">Rhodococcoides corynebacterioides</name>
    <dbReference type="NCBI Taxonomy" id="53972"/>
    <lineage>
        <taxon>Bacteria</taxon>
        <taxon>Bacillati</taxon>
        <taxon>Actinomycetota</taxon>
        <taxon>Actinomycetes</taxon>
        <taxon>Mycobacteriales</taxon>
        <taxon>Nocardiaceae</taxon>
        <taxon>Rhodococcoides</taxon>
    </lineage>
</organism>
<reference evidence="1 2" key="1">
    <citation type="submission" date="2020-06" db="EMBL/GenBank/DDBJ databases">
        <title>Taxonomy, biology and ecology of Rhodococcus bacteria occurring in California pistachio and other woody hosts as revealed by genome sequence analyses.</title>
        <authorList>
            <person name="Gai Y."/>
            <person name="Riely B."/>
        </authorList>
    </citation>
    <scope>NUCLEOTIDE SEQUENCE [LARGE SCALE GENOMIC DNA]</scope>
    <source>
        <strain evidence="1 2">BP-281</strain>
    </source>
</reference>